<sequence>MAMKLGGLTNPKVSTIRTGLVPRVSIFRSRPTHHQHSKHIQIRFQHDNSLKAASVPENATTSATTYDIELIDTFKEALDLGLTLCREKRWAEALGIFEKSLTLPGTGIKRFRDKPRAISDGEKMTALYNMACCHSQLNDARTGLVALSGCLEAGYEDFKQIRIDPDLQNLRADERFEALMKRFEPKKSQGLFGLFGMKE</sequence>
<evidence type="ECO:0000313" key="1">
    <source>
        <dbReference type="EMBL" id="GAX74284.1"/>
    </source>
</evidence>
<dbReference type="Proteomes" id="UP000232323">
    <property type="component" value="Unassembled WGS sequence"/>
</dbReference>
<evidence type="ECO:0000313" key="2">
    <source>
        <dbReference type="Proteomes" id="UP000232323"/>
    </source>
</evidence>
<dbReference type="SUPFAM" id="SSF48452">
    <property type="entry name" value="TPR-like"/>
    <property type="match status" value="1"/>
</dbReference>
<dbReference type="EMBL" id="BEGY01000006">
    <property type="protein sequence ID" value="GAX74284.1"/>
    <property type="molecule type" value="Genomic_DNA"/>
</dbReference>
<dbReference type="OrthoDB" id="439127at2759"/>
<comment type="caution">
    <text evidence="1">The sequence shown here is derived from an EMBL/GenBank/DDBJ whole genome shotgun (WGS) entry which is preliminary data.</text>
</comment>
<dbReference type="AlphaFoldDB" id="A0A250WTZ6"/>
<name>A0A250WTZ6_9CHLO</name>
<protein>
    <submittedName>
        <fullName evidence="1">Uncharacterized protein</fullName>
    </submittedName>
</protein>
<reference evidence="1 2" key="1">
    <citation type="submission" date="2017-08" db="EMBL/GenBank/DDBJ databases">
        <title>Acidophilic green algal genome provides insights into adaptation to an acidic environment.</title>
        <authorList>
            <person name="Hirooka S."/>
            <person name="Hirose Y."/>
            <person name="Kanesaki Y."/>
            <person name="Higuchi S."/>
            <person name="Fujiwara T."/>
            <person name="Onuma R."/>
            <person name="Era A."/>
            <person name="Ohbayashi R."/>
            <person name="Uzuka A."/>
            <person name="Nozaki H."/>
            <person name="Yoshikawa H."/>
            <person name="Miyagishima S.Y."/>
        </authorList>
    </citation>
    <scope>NUCLEOTIDE SEQUENCE [LARGE SCALE GENOMIC DNA]</scope>
    <source>
        <strain evidence="1 2">NIES-2499</strain>
    </source>
</reference>
<proteinExistence type="predicted"/>
<keyword evidence="2" id="KW-1185">Reference proteome</keyword>
<dbReference type="NCBIfam" id="NF047558">
    <property type="entry name" value="TPR_END_plus"/>
    <property type="match status" value="1"/>
</dbReference>
<gene>
    <name evidence="1" type="ORF">CEUSTIGMA_g1733.t1</name>
</gene>
<accession>A0A250WTZ6</accession>
<dbReference type="InterPro" id="IPR011990">
    <property type="entry name" value="TPR-like_helical_dom_sf"/>
</dbReference>
<organism evidence="1 2">
    <name type="scientific">Chlamydomonas eustigma</name>
    <dbReference type="NCBI Taxonomy" id="1157962"/>
    <lineage>
        <taxon>Eukaryota</taxon>
        <taxon>Viridiplantae</taxon>
        <taxon>Chlorophyta</taxon>
        <taxon>core chlorophytes</taxon>
        <taxon>Chlorophyceae</taxon>
        <taxon>CS clade</taxon>
        <taxon>Chlamydomonadales</taxon>
        <taxon>Chlamydomonadaceae</taxon>
        <taxon>Chlamydomonas</taxon>
    </lineage>
</organism>